<sequence length="84" mass="9705">MPTAHHKPDTQRLVFSELELDFQPTSSGMDNQEYMEISNENIESAAESSESEDEHKIDDINENPNWYSDSEEEGRSEVLLPYQL</sequence>
<dbReference type="Proteomes" id="UP001152798">
    <property type="component" value="Chromosome 2"/>
</dbReference>
<evidence type="ECO:0000313" key="3">
    <source>
        <dbReference type="Proteomes" id="UP001152798"/>
    </source>
</evidence>
<organism evidence="2 3">
    <name type="scientific">Nezara viridula</name>
    <name type="common">Southern green stink bug</name>
    <name type="synonym">Cimex viridulus</name>
    <dbReference type="NCBI Taxonomy" id="85310"/>
    <lineage>
        <taxon>Eukaryota</taxon>
        <taxon>Metazoa</taxon>
        <taxon>Ecdysozoa</taxon>
        <taxon>Arthropoda</taxon>
        <taxon>Hexapoda</taxon>
        <taxon>Insecta</taxon>
        <taxon>Pterygota</taxon>
        <taxon>Neoptera</taxon>
        <taxon>Paraneoptera</taxon>
        <taxon>Hemiptera</taxon>
        <taxon>Heteroptera</taxon>
        <taxon>Panheteroptera</taxon>
        <taxon>Pentatomomorpha</taxon>
        <taxon>Pentatomoidea</taxon>
        <taxon>Pentatomidae</taxon>
        <taxon>Pentatominae</taxon>
        <taxon>Nezara</taxon>
    </lineage>
</organism>
<name>A0A9P0H3Z9_NEZVI</name>
<proteinExistence type="predicted"/>
<evidence type="ECO:0000256" key="1">
    <source>
        <dbReference type="SAM" id="MobiDB-lite"/>
    </source>
</evidence>
<gene>
    <name evidence="2" type="ORF">NEZAVI_LOCUS4208</name>
</gene>
<keyword evidence="3" id="KW-1185">Reference proteome</keyword>
<feature type="region of interest" description="Disordered" evidence="1">
    <location>
        <begin position="40"/>
        <end position="84"/>
    </location>
</feature>
<protein>
    <submittedName>
        <fullName evidence="2">Uncharacterized protein</fullName>
    </submittedName>
</protein>
<dbReference type="EMBL" id="OV725078">
    <property type="protein sequence ID" value="CAH1393555.1"/>
    <property type="molecule type" value="Genomic_DNA"/>
</dbReference>
<dbReference type="AlphaFoldDB" id="A0A9P0H3Z9"/>
<accession>A0A9P0H3Z9</accession>
<reference evidence="2" key="1">
    <citation type="submission" date="2022-01" db="EMBL/GenBank/DDBJ databases">
        <authorList>
            <person name="King R."/>
        </authorList>
    </citation>
    <scope>NUCLEOTIDE SEQUENCE</scope>
</reference>
<evidence type="ECO:0000313" key="2">
    <source>
        <dbReference type="EMBL" id="CAH1393555.1"/>
    </source>
</evidence>